<comment type="caution">
    <text evidence="1">The sequence shown here is derived from an EMBL/GenBank/DDBJ whole genome shotgun (WGS) entry which is preliminary data.</text>
</comment>
<reference evidence="2" key="1">
    <citation type="submission" date="2017-09" db="EMBL/GenBank/DDBJ databases">
        <title>Depth-based differentiation of microbial function through sediment-hosted aquifers and enrichment of novel symbionts in the deep terrestrial subsurface.</title>
        <authorList>
            <person name="Probst A.J."/>
            <person name="Ladd B."/>
            <person name="Jarett J.K."/>
            <person name="Geller-Mcgrath D.E."/>
            <person name="Sieber C.M.K."/>
            <person name="Emerson J.B."/>
            <person name="Anantharaman K."/>
            <person name="Thomas B.C."/>
            <person name="Malmstrom R."/>
            <person name="Stieglmeier M."/>
            <person name="Klingl A."/>
            <person name="Woyke T."/>
            <person name="Ryan C.M."/>
            <person name="Banfield J.F."/>
        </authorList>
    </citation>
    <scope>NUCLEOTIDE SEQUENCE [LARGE SCALE GENOMIC DNA]</scope>
</reference>
<organism evidence="1 2">
    <name type="scientific">Candidatus Nealsonbacteria bacterium CG_4_9_14_3_um_filter_37_13</name>
    <dbReference type="NCBI Taxonomy" id="1974695"/>
    <lineage>
        <taxon>Bacteria</taxon>
        <taxon>Candidatus Nealsoniibacteriota</taxon>
    </lineage>
</organism>
<name>A0A2M7Z503_9BACT</name>
<feature type="non-terminal residue" evidence="1">
    <location>
        <position position="1"/>
    </location>
</feature>
<protein>
    <submittedName>
        <fullName evidence="1">Uncharacterized protein</fullName>
    </submittedName>
</protein>
<dbReference type="EMBL" id="PFVR01000059">
    <property type="protein sequence ID" value="PJA84224.1"/>
    <property type="molecule type" value="Genomic_DNA"/>
</dbReference>
<proteinExistence type="predicted"/>
<dbReference type="Proteomes" id="UP000231034">
    <property type="component" value="Unassembled WGS sequence"/>
</dbReference>
<gene>
    <name evidence="1" type="ORF">CO145_01735</name>
</gene>
<evidence type="ECO:0000313" key="1">
    <source>
        <dbReference type="EMBL" id="PJA84224.1"/>
    </source>
</evidence>
<dbReference type="AlphaFoldDB" id="A0A2M7Z503"/>
<sequence length="60" mass="7261">ELAEIKTNVPIDFNLKKCQWGKYNQKKIIGILKNYEFQTLIKRLPELKRQESVKKNLELW</sequence>
<evidence type="ECO:0000313" key="2">
    <source>
        <dbReference type="Proteomes" id="UP000231034"/>
    </source>
</evidence>
<accession>A0A2M7Z503</accession>